<comment type="caution">
    <text evidence="2">The sequence shown here is derived from an EMBL/GenBank/DDBJ whole genome shotgun (WGS) entry which is preliminary data.</text>
</comment>
<accession>A0A0P8C6C0</accession>
<protein>
    <submittedName>
        <fullName evidence="2">Uncharacterized protein</fullName>
    </submittedName>
</protein>
<sequence>MYDNSNRDWVGSLLIAAIGAGVITSFAVSQGQNPLEGLGITAIAAVAAVTIDCLL</sequence>
<dbReference type="AlphaFoldDB" id="A0A0P8C6C0"/>
<name>A0A0P8C6C0_9CYAN</name>
<keyword evidence="1" id="KW-1133">Transmembrane helix</keyword>
<gene>
    <name evidence="2" type="ORF">HLUCCA11_02385</name>
</gene>
<proteinExistence type="predicted"/>
<keyword evidence="1" id="KW-0812">Transmembrane</keyword>
<keyword evidence="1" id="KW-0472">Membrane</keyword>
<evidence type="ECO:0000313" key="3">
    <source>
        <dbReference type="Proteomes" id="UP000050465"/>
    </source>
</evidence>
<reference evidence="2 3" key="1">
    <citation type="submission" date="2015-09" db="EMBL/GenBank/DDBJ databases">
        <title>Identification and resolution of microdiversity through metagenomic sequencing of parallel consortia.</title>
        <authorList>
            <person name="Nelson W.C."/>
            <person name="Romine M.F."/>
            <person name="Lindemann S.R."/>
        </authorList>
    </citation>
    <scope>NUCLEOTIDE SEQUENCE [LARGE SCALE GENOMIC DNA]</scope>
    <source>
        <strain evidence="2">Ana</strain>
    </source>
</reference>
<feature type="transmembrane region" description="Helical" evidence="1">
    <location>
        <begin position="9"/>
        <end position="29"/>
    </location>
</feature>
<dbReference type="Proteomes" id="UP000050465">
    <property type="component" value="Unassembled WGS sequence"/>
</dbReference>
<dbReference type="EMBL" id="LJZR01000002">
    <property type="protein sequence ID" value="KPQ37303.1"/>
    <property type="molecule type" value="Genomic_DNA"/>
</dbReference>
<organism evidence="2 3">
    <name type="scientific">Phormidesmis priestleyi Ana</name>
    <dbReference type="NCBI Taxonomy" id="1666911"/>
    <lineage>
        <taxon>Bacteria</taxon>
        <taxon>Bacillati</taxon>
        <taxon>Cyanobacteriota</taxon>
        <taxon>Cyanophyceae</taxon>
        <taxon>Leptolyngbyales</taxon>
        <taxon>Leptolyngbyaceae</taxon>
        <taxon>Phormidesmis</taxon>
    </lineage>
</organism>
<evidence type="ECO:0000256" key="1">
    <source>
        <dbReference type="SAM" id="Phobius"/>
    </source>
</evidence>
<dbReference type="STRING" id="1666911.HLUCCA11_02385"/>
<evidence type="ECO:0000313" key="2">
    <source>
        <dbReference type="EMBL" id="KPQ37303.1"/>
    </source>
</evidence>
<dbReference type="PATRIC" id="fig|1666911.3.peg.1713"/>